<dbReference type="SUPFAM" id="SSF82866">
    <property type="entry name" value="Multidrug efflux transporter AcrB transmembrane domain"/>
    <property type="match status" value="2"/>
</dbReference>
<dbReference type="Gene3D" id="3.30.2090.10">
    <property type="entry name" value="Multidrug efflux transporter AcrB TolC docking domain, DN and DC subdomains"/>
    <property type="match status" value="2"/>
</dbReference>
<dbReference type="PATRIC" id="fig|1317118.6.peg.1494"/>
<organism evidence="3 4">
    <name type="scientific">Roseivivax marinus</name>
    <dbReference type="NCBI Taxonomy" id="1379903"/>
    <lineage>
        <taxon>Bacteria</taxon>
        <taxon>Pseudomonadati</taxon>
        <taxon>Pseudomonadota</taxon>
        <taxon>Alphaproteobacteria</taxon>
        <taxon>Rhodobacterales</taxon>
        <taxon>Roseobacteraceae</taxon>
        <taxon>Roseivivax</taxon>
    </lineage>
</organism>
<dbReference type="Gene3D" id="3.30.70.1440">
    <property type="entry name" value="Multidrug efflux transporter AcrB pore domain"/>
    <property type="match status" value="1"/>
</dbReference>
<dbReference type="SUPFAM" id="SSF82693">
    <property type="entry name" value="Multidrug efflux transporter AcrB pore domain, PN1, PN2, PC1 and PC2 subdomains"/>
    <property type="match status" value="3"/>
</dbReference>
<dbReference type="eggNOG" id="COG0841">
    <property type="taxonomic scope" value="Bacteria"/>
</dbReference>
<feature type="transmembrane region" description="Helical" evidence="2">
    <location>
        <begin position="518"/>
        <end position="537"/>
    </location>
</feature>
<keyword evidence="2" id="KW-0812">Transmembrane</keyword>
<keyword evidence="2" id="KW-1133">Transmembrane helix</keyword>
<dbReference type="GO" id="GO:0042910">
    <property type="term" value="F:xenobiotic transmembrane transporter activity"/>
    <property type="evidence" value="ECO:0007669"/>
    <property type="project" value="TreeGrafter"/>
</dbReference>
<dbReference type="InterPro" id="IPR027463">
    <property type="entry name" value="AcrB_DN_DC_subdom"/>
</dbReference>
<protein>
    <submittedName>
        <fullName evidence="3">Integral membrane protein, AcrB/AcrD/AcrF family</fullName>
    </submittedName>
</protein>
<feature type="transmembrane region" description="Helical" evidence="2">
    <location>
        <begin position="334"/>
        <end position="352"/>
    </location>
</feature>
<dbReference type="GO" id="GO:0005886">
    <property type="term" value="C:plasma membrane"/>
    <property type="evidence" value="ECO:0007669"/>
    <property type="project" value="TreeGrafter"/>
</dbReference>
<feature type="transmembrane region" description="Helical" evidence="2">
    <location>
        <begin position="359"/>
        <end position="381"/>
    </location>
</feature>
<dbReference type="PROSITE" id="PS51257">
    <property type="entry name" value="PROKAR_LIPOPROTEIN"/>
    <property type="match status" value="1"/>
</dbReference>
<gene>
    <name evidence="3" type="ORF">ATO8_07216</name>
</gene>
<dbReference type="InterPro" id="IPR001036">
    <property type="entry name" value="Acrflvin-R"/>
</dbReference>
<evidence type="ECO:0000256" key="2">
    <source>
        <dbReference type="SAM" id="Phobius"/>
    </source>
</evidence>
<feature type="compositionally biased region" description="Polar residues" evidence="1">
    <location>
        <begin position="216"/>
        <end position="226"/>
    </location>
</feature>
<dbReference type="PANTHER" id="PTHR32063">
    <property type="match status" value="1"/>
</dbReference>
<dbReference type="PANTHER" id="PTHR32063:SF18">
    <property type="entry name" value="CATION EFFLUX SYSTEM PROTEIN"/>
    <property type="match status" value="1"/>
</dbReference>
<feature type="transmembrane region" description="Helical" evidence="2">
    <location>
        <begin position="458"/>
        <end position="480"/>
    </location>
</feature>
<feature type="transmembrane region" description="Helical" evidence="2">
    <location>
        <begin position="12"/>
        <end position="30"/>
    </location>
</feature>
<dbReference type="SUPFAM" id="SSF82714">
    <property type="entry name" value="Multidrug efflux transporter AcrB TolC docking domain, DN and DC subdomains"/>
    <property type="match status" value="2"/>
</dbReference>
<dbReference type="Gene3D" id="1.20.1640.10">
    <property type="entry name" value="Multidrug efflux transporter AcrB transmembrane domain"/>
    <property type="match status" value="2"/>
</dbReference>
<keyword evidence="2" id="KW-0472">Membrane</keyword>
<dbReference type="AlphaFoldDB" id="W4HP67"/>
<dbReference type="STRING" id="1379903.ATO8_07216"/>
<dbReference type="PRINTS" id="PR00702">
    <property type="entry name" value="ACRIFLAVINRP"/>
</dbReference>
<evidence type="ECO:0000256" key="1">
    <source>
        <dbReference type="SAM" id="MobiDB-lite"/>
    </source>
</evidence>
<feature type="region of interest" description="Disordered" evidence="1">
    <location>
        <begin position="216"/>
        <end position="235"/>
    </location>
</feature>
<keyword evidence="4" id="KW-1185">Reference proteome</keyword>
<evidence type="ECO:0000313" key="3">
    <source>
        <dbReference type="EMBL" id="ETW13800.1"/>
    </source>
</evidence>
<sequence length="1031" mass="110411">MKIARGAIDKALLTWILMIGCLLGGLWGFANIGRLEDPAFTIKNAIVFTQYPGASAEEVAREVSEPLESAIQQMSEVKTITSSNKPGVSRIEVEIESIYDGTELPQIWDKLRNRVNDAQGDLPDGAGPSLVNDNFGDVYGLFYAISTPGFTDAETHDIATFIRRELLAVEGVADVAVQGLPEEAIFVEPDTAITANLGVSPAALIGAIADSNTVTPAGSVDQNGQSIRIDPPEGSDSVEEIQNLTIGVGGEVIDLTDIARVHRGRVEDPSEIIRFDGREAFTLGVSGKADLNIVDVGKRVDARLDQITSDIPYGVIFEPIYQQHVVVEEASNDFLVSLAMSVAIVVIVLALFMGWRAAVVVGVTLLLTVVGTVFFMAVFGIEMQRISLGALIIAMGMLVDNAIVVAEGMQGDMAAGKASREAAEDVADKTQIPLLGATVIGIMAFAGIGLSPDATGEFLFSLFAVIGISLLLSWVLAITATPLLGHYLFKQGGAAEGGAYNGPIFRAYASVLRLALKLRWLVVVLLLAITVVCYWGFGQVKQQFFPDSNTPLFYVHYKLPQGADIRRTSDDMRVLEDWLAERDEVVSVATFVGGGASRFMLTYAPEESLPTYGHLIIRTSTLEQIPPLRSDLEDFGKRALPQGEFRTERLAFGPGGGAPIAARFSGSDPDVLRRLADEASARMTEASDRLVDLRTDWRERELVLTPNYASERAQTAGIAREDVATALQAATDGTRAGVYREDDRLIPIVVRDPDAAEGGGSHLIDRPVWSDPANMAIPLEQLVDGFDTLVQDTLYQRRDRLPTITVEAGVPAGVNAAAVFSEVRGTIEAMELPEGYTLEWGGEYESSTEAQESLGKQLPLSLLVMVLISIFLFGTLRQPLIIWLLVPMSVNGVALGLLGTGLPFSFTALLGLLSLSGMLIKNGIVLVEEIDLTRAEGVPFRRAVVEASTSRLRPVVLAAGTTILGMTPLLGDAFFASMAVTIMGGLGFASILTLIAAPVLYVIFFPRAWKENRVEGKGAASEGAGGSAVPT</sequence>
<feature type="transmembrane region" description="Helical" evidence="2">
    <location>
        <begin position="387"/>
        <end position="409"/>
    </location>
</feature>
<name>W4HP67_9RHOB</name>
<feature type="transmembrane region" description="Helical" evidence="2">
    <location>
        <begin position="430"/>
        <end position="452"/>
    </location>
</feature>
<dbReference type="EMBL" id="AQQW01000003">
    <property type="protein sequence ID" value="ETW13800.1"/>
    <property type="molecule type" value="Genomic_DNA"/>
</dbReference>
<evidence type="ECO:0000313" key="4">
    <source>
        <dbReference type="Proteomes" id="UP000019063"/>
    </source>
</evidence>
<dbReference type="Gene3D" id="3.30.70.1430">
    <property type="entry name" value="Multidrug efflux transporter AcrB pore domain"/>
    <property type="match status" value="2"/>
</dbReference>
<accession>W4HP67</accession>
<dbReference type="Gene3D" id="3.30.70.1320">
    <property type="entry name" value="Multidrug efflux transporter AcrB pore domain like"/>
    <property type="match status" value="1"/>
</dbReference>
<feature type="transmembrane region" description="Helical" evidence="2">
    <location>
        <begin position="982"/>
        <end position="1004"/>
    </location>
</feature>
<reference evidence="3 4" key="1">
    <citation type="journal article" date="2014" name="Antonie Van Leeuwenhoek">
        <title>Roseivivax atlanticus sp. nov., isolated from surface seawater of the Atlantic Ocean.</title>
        <authorList>
            <person name="Li G."/>
            <person name="Lai Q."/>
            <person name="Liu X."/>
            <person name="Sun F."/>
            <person name="Shao Z."/>
        </authorList>
    </citation>
    <scope>NUCLEOTIDE SEQUENCE [LARGE SCALE GENOMIC DNA]</scope>
    <source>
        <strain evidence="3 4">22II-s10s</strain>
    </source>
</reference>
<comment type="caution">
    <text evidence="3">The sequence shown here is derived from an EMBL/GenBank/DDBJ whole genome shotgun (WGS) entry which is preliminary data.</text>
</comment>
<dbReference type="Pfam" id="PF00873">
    <property type="entry name" value="ACR_tran"/>
    <property type="match status" value="1"/>
</dbReference>
<dbReference type="Proteomes" id="UP000019063">
    <property type="component" value="Unassembled WGS sequence"/>
</dbReference>
<feature type="transmembrane region" description="Helical" evidence="2">
    <location>
        <begin position="955"/>
        <end position="976"/>
    </location>
</feature>
<proteinExistence type="predicted"/>
<dbReference type="RefSeq" id="WP_051487487.1">
    <property type="nucleotide sequence ID" value="NZ_AQQW01000003.1"/>
</dbReference>
<feature type="transmembrane region" description="Helical" evidence="2">
    <location>
        <begin position="854"/>
        <end position="873"/>
    </location>
</feature>